<accession>M4BC54</accession>
<dbReference type="Proteomes" id="UP000011713">
    <property type="component" value="Unassembled WGS sequence"/>
</dbReference>
<reference evidence="1" key="2">
    <citation type="submission" date="2015-06" db="UniProtKB">
        <authorList>
            <consortium name="EnsemblProtists"/>
        </authorList>
    </citation>
    <scope>IDENTIFICATION</scope>
    <source>
        <strain evidence="1">Emoy2</strain>
    </source>
</reference>
<reference evidence="2" key="1">
    <citation type="journal article" date="2010" name="Science">
        <title>Signatures of adaptation to obligate biotrophy in the Hyaloperonospora arabidopsidis genome.</title>
        <authorList>
            <person name="Baxter L."/>
            <person name="Tripathy S."/>
            <person name="Ishaque N."/>
            <person name="Boot N."/>
            <person name="Cabral A."/>
            <person name="Kemen E."/>
            <person name="Thines M."/>
            <person name="Ah-Fong A."/>
            <person name="Anderson R."/>
            <person name="Badejoko W."/>
            <person name="Bittner-Eddy P."/>
            <person name="Boore J.L."/>
            <person name="Chibucos M.C."/>
            <person name="Coates M."/>
            <person name="Dehal P."/>
            <person name="Delehaunty K."/>
            <person name="Dong S."/>
            <person name="Downton P."/>
            <person name="Dumas B."/>
            <person name="Fabro G."/>
            <person name="Fronick C."/>
            <person name="Fuerstenberg S.I."/>
            <person name="Fulton L."/>
            <person name="Gaulin E."/>
            <person name="Govers F."/>
            <person name="Hughes L."/>
            <person name="Humphray S."/>
            <person name="Jiang R.H."/>
            <person name="Judelson H."/>
            <person name="Kamoun S."/>
            <person name="Kyung K."/>
            <person name="Meijer H."/>
            <person name="Minx P."/>
            <person name="Morris P."/>
            <person name="Nelson J."/>
            <person name="Phuntumart V."/>
            <person name="Qutob D."/>
            <person name="Rehmany A."/>
            <person name="Rougon-Cardoso A."/>
            <person name="Ryden P."/>
            <person name="Torto-Alalibo T."/>
            <person name="Studholme D."/>
            <person name="Wang Y."/>
            <person name="Win J."/>
            <person name="Wood J."/>
            <person name="Clifton S.W."/>
            <person name="Rogers J."/>
            <person name="Van den Ackerveken G."/>
            <person name="Jones J.D."/>
            <person name="McDowell J.M."/>
            <person name="Beynon J."/>
            <person name="Tyler B.M."/>
        </authorList>
    </citation>
    <scope>NUCLEOTIDE SEQUENCE [LARGE SCALE GENOMIC DNA]</scope>
    <source>
        <strain evidence="2">Emoy2</strain>
    </source>
</reference>
<proteinExistence type="predicted"/>
<dbReference type="EnsemblProtists" id="HpaT803869">
    <property type="protein sequence ID" value="HpaP803869"/>
    <property type="gene ID" value="HpaG803869"/>
</dbReference>
<keyword evidence="2" id="KW-1185">Reference proteome</keyword>
<dbReference type="VEuPathDB" id="FungiDB:HpaG803869"/>
<dbReference type="InParanoid" id="M4BC54"/>
<dbReference type="AlphaFoldDB" id="M4BC54"/>
<name>M4BC54_HYAAE</name>
<sequence length="123" mass="13993">MCSLRKSSCAATKWYTVNRNAKRDRGTFNAEDVDIVFQVRKSQDTCFAIIAGICCSCRVAREPQRRLNQSLSCLSGRSTRCNRLCIHDANVDVIQGVTESIRCDPGKMDFHHICSAARWYRSR</sequence>
<dbReference type="EMBL" id="JH598116">
    <property type="status" value="NOT_ANNOTATED_CDS"/>
    <property type="molecule type" value="Genomic_DNA"/>
</dbReference>
<evidence type="ECO:0000313" key="2">
    <source>
        <dbReference type="Proteomes" id="UP000011713"/>
    </source>
</evidence>
<protein>
    <submittedName>
        <fullName evidence="1">Uncharacterized protein</fullName>
    </submittedName>
</protein>
<dbReference type="HOGENOM" id="CLU_2019653_0_0_1"/>
<organism evidence="1 2">
    <name type="scientific">Hyaloperonospora arabidopsidis (strain Emoy2)</name>
    <name type="common">Downy mildew agent</name>
    <name type="synonym">Peronospora arabidopsidis</name>
    <dbReference type="NCBI Taxonomy" id="559515"/>
    <lineage>
        <taxon>Eukaryota</taxon>
        <taxon>Sar</taxon>
        <taxon>Stramenopiles</taxon>
        <taxon>Oomycota</taxon>
        <taxon>Peronosporomycetes</taxon>
        <taxon>Peronosporales</taxon>
        <taxon>Peronosporaceae</taxon>
        <taxon>Hyaloperonospora</taxon>
    </lineage>
</organism>
<evidence type="ECO:0000313" key="1">
    <source>
        <dbReference type="EnsemblProtists" id="HpaP803869"/>
    </source>
</evidence>